<sequence>MKSKVGNLFVVNSGSYFAGEVGCCIEQLSEEVKFKKSKHDDYVKLELEHSGTVTWFNLNELTEVVL</sequence>
<accession>A0A386KBJ6</accession>
<keyword evidence="2" id="KW-1185">Reference proteome</keyword>
<dbReference type="Proteomes" id="UP000269940">
    <property type="component" value="Segment"/>
</dbReference>
<evidence type="ECO:0000313" key="2">
    <source>
        <dbReference type="Proteomes" id="UP000269940"/>
    </source>
</evidence>
<gene>
    <name evidence="1" type="ORF">Aci05_097</name>
</gene>
<protein>
    <submittedName>
        <fullName evidence="1">Uncharacterized protein</fullName>
    </submittedName>
</protein>
<evidence type="ECO:0000313" key="1">
    <source>
        <dbReference type="EMBL" id="AYD82447.1"/>
    </source>
</evidence>
<reference evidence="1 2" key="1">
    <citation type="submission" date="2018-08" db="EMBL/GenBank/DDBJ databases">
        <title>Complete genome sequence of five Acinetobacter baumannii phages from Abidjan, Cote d'Ivoire.</title>
        <authorList>
            <person name="Essoh C."/>
            <person name="Vernadet J.-P."/>
            <person name="Vergnaud G."/>
            <person name="Resch G."/>
            <person name="Pourcel C."/>
        </authorList>
    </citation>
    <scope>NUCLEOTIDE SEQUENCE [LARGE SCALE GENOMIC DNA]</scope>
</reference>
<organism evidence="1 2">
    <name type="scientific">Acinetobacter phage vB_AbaM_B09_Aci05</name>
    <dbReference type="NCBI Taxonomy" id="2315458"/>
    <lineage>
        <taxon>Viruses</taxon>
        <taxon>Duplodnaviria</taxon>
        <taxon>Heunggongvirae</taxon>
        <taxon>Uroviricota</taxon>
        <taxon>Caudoviricetes</taxon>
        <taxon>Saclayvirus</taxon>
        <taxon>Saclayvirus Aci05</taxon>
    </lineage>
</organism>
<dbReference type="EMBL" id="MH746814">
    <property type="protein sequence ID" value="AYD82447.1"/>
    <property type="molecule type" value="Genomic_DNA"/>
</dbReference>
<proteinExistence type="predicted"/>
<name>A0A386KBJ6_9CAUD</name>